<dbReference type="SUPFAM" id="SSF51735">
    <property type="entry name" value="NAD(P)-binding Rossmann-fold domains"/>
    <property type="match status" value="1"/>
</dbReference>
<keyword evidence="1" id="KW-0560">Oxidoreductase</keyword>
<dbReference type="InterPro" id="IPR052228">
    <property type="entry name" value="Sec_Metab_Biosynth_Oxidored"/>
</dbReference>
<feature type="non-terminal residue" evidence="2">
    <location>
        <position position="1"/>
    </location>
</feature>
<dbReference type="EMBL" id="JARJCM010000075">
    <property type="protein sequence ID" value="KAJ7032200.1"/>
    <property type="molecule type" value="Genomic_DNA"/>
</dbReference>
<dbReference type="PANTHER" id="PTHR47534">
    <property type="entry name" value="YALI0E05731P"/>
    <property type="match status" value="1"/>
</dbReference>
<sequence length="212" mass="23697">HEFINCDATSMLNIRDVCEELRQRLKSINFLVLTKGGSGFETRKCGETAEGLDNHLAMRYFARYVYTKELLPLVVSARAQGQRAHIMTVLGAGMGFKIPTDDLGLSDARGRTIRMLQGAVIAPYNDGLVAWFGAHNPDIAFTHIYPGQVATAGKLFYPGWLLTPLTWIVGYLRTIVSQEECAQWMLHALFEPERGVFLRDNHGDVLSSHVFP</sequence>
<proteinExistence type="predicted"/>
<dbReference type="InterPro" id="IPR036291">
    <property type="entry name" value="NAD(P)-bd_dom_sf"/>
</dbReference>
<gene>
    <name evidence="2" type="ORF">C8F04DRAFT_914162</name>
</gene>
<evidence type="ECO:0000313" key="3">
    <source>
        <dbReference type="Proteomes" id="UP001218188"/>
    </source>
</evidence>
<organism evidence="2 3">
    <name type="scientific">Mycena alexandri</name>
    <dbReference type="NCBI Taxonomy" id="1745969"/>
    <lineage>
        <taxon>Eukaryota</taxon>
        <taxon>Fungi</taxon>
        <taxon>Dikarya</taxon>
        <taxon>Basidiomycota</taxon>
        <taxon>Agaricomycotina</taxon>
        <taxon>Agaricomycetes</taxon>
        <taxon>Agaricomycetidae</taxon>
        <taxon>Agaricales</taxon>
        <taxon>Marasmiineae</taxon>
        <taxon>Mycenaceae</taxon>
        <taxon>Mycena</taxon>
    </lineage>
</organism>
<reference evidence="2" key="1">
    <citation type="submission" date="2023-03" db="EMBL/GenBank/DDBJ databases">
        <title>Massive genome expansion in bonnet fungi (Mycena s.s.) driven by repeated elements and novel gene families across ecological guilds.</title>
        <authorList>
            <consortium name="Lawrence Berkeley National Laboratory"/>
            <person name="Harder C.B."/>
            <person name="Miyauchi S."/>
            <person name="Viragh M."/>
            <person name="Kuo A."/>
            <person name="Thoen E."/>
            <person name="Andreopoulos B."/>
            <person name="Lu D."/>
            <person name="Skrede I."/>
            <person name="Drula E."/>
            <person name="Henrissat B."/>
            <person name="Morin E."/>
            <person name="Kohler A."/>
            <person name="Barry K."/>
            <person name="LaButti K."/>
            <person name="Morin E."/>
            <person name="Salamov A."/>
            <person name="Lipzen A."/>
            <person name="Mereny Z."/>
            <person name="Hegedus B."/>
            <person name="Baldrian P."/>
            <person name="Stursova M."/>
            <person name="Weitz H."/>
            <person name="Taylor A."/>
            <person name="Grigoriev I.V."/>
            <person name="Nagy L.G."/>
            <person name="Martin F."/>
            <person name="Kauserud H."/>
        </authorList>
    </citation>
    <scope>NUCLEOTIDE SEQUENCE</scope>
    <source>
        <strain evidence="2">CBHHK200</strain>
    </source>
</reference>
<dbReference type="PANTHER" id="PTHR47534:SF3">
    <property type="entry name" value="ALCOHOL DEHYDROGENASE-LIKE C-TERMINAL DOMAIN-CONTAINING PROTEIN"/>
    <property type="match status" value="1"/>
</dbReference>
<dbReference type="GO" id="GO:0016491">
    <property type="term" value="F:oxidoreductase activity"/>
    <property type="evidence" value="ECO:0007669"/>
    <property type="project" value="UniProtKB-KW"/>
</dbReference>
<accession>A0AAD6STB1</accession>
<evidence type="ECO:0000313" key="2">
    <source>
        <dbReference type="EMBL" id="KAJ7032200.1"/>
    </source>
</evidence>
<protein>
    <submittedName>
        <fullName evidence="2">Uncharacterized protein</fullName>
    </submittedName>
</protein>
<dbReference type="Proteomes" id="UP001218188">
    <property type="component" value="Unassembled WGS sequence"/>
</dbReference>
<name>A0AAD6STB1_9AGAR</name>
<dbReference type="Gene3D" id="3.40.50.720">
    <property type="entry name" value="NAD(P)-binding Rossmann-like Domain"/>
    <property type="match status" value="1"/>
</dbReference>
<feature type="non-terminal residue" evidence="2">
    <location>
        <position position="212"/>
    </location>
</feature>
<keyword evidence="3" id="KW-1185">Reference proteome</keyword>
<evidence type="ECO:0000256" key="1">
    <source>
        <dbReference type="ARBA" id="ARBA00023002"/>
    </source>
</evidence>
<dbReference type="AlphaFoldDB" id="A0AAD6STB1"/>
<comment type="caution">
    <text evidence="2">The sequence shown here is derived from an EMBL/GenBank/DDBJ whole genome shotgun (WGS) entry which is preliminary data.</text>
</comment>